<dbReference type="InterPro" id="IPR025110">
    <property type="entry name" value="AMP-bd_C"/>
</dbReference>
<dbReference type="InterPro" id="IPR045851">
    <property type="entry name" value="AMP-bd_C_sf"/>
</dbReference>
<comment type="similarity">
    <text evidence="2">Belongs to the ATP-dependent AMP-binding enzyme family.</text>
</comment>
<dbReference type="GO" id="GO:0005777">
    <property type="term" value="C:peroxisome"/>
    <property type="evidence" value="ECO:0007669"/>
    <property type="project" value="UniProtKB-SubCell"/>
</dbReference>
<comment type="subcellular location">
    <subcellularLocation>
        <location evidence="1">Peroxisome</location>
    </subcellularLocation>
</comment>
<evidence type="ECO:0000256" key="4">
    <source>
        <dbReference type="ARBA" id="ARBA00023140"/>
    </source>
</evidence>
<dbReference type="Pfam" id="PF00501">
    <property type="entry name" value="AMP-binding"/>
    <property type="match status" value="1"/>
</dbReference>
<dbReference type="Gene3D" id="3.40.50.12780">
    <property type="entry name" value="N-terminal domain of ligase-like"/>
    <property type="match status" value="1"/>
</dbReference>
<keyword evidence="4" id="KW-0576">Peroxisome</keyword>
<dbReference type="Gene3D" id="3.30.300.30">
    <property type="match status" value="1"/>
</dbReference>
<dbReference type="FunFam" id="3.30.300.30:FF:000007">
    <property type="entry name" value="4-coumarate--CoA ligase 2"/>
    <property type="match status" value="1"/>
</dbReference>
<dbReference type="PANTHER" id="PTHR24096:SF149">
    <property type="entry name" value="AMP-BINDING DOMAIN-CONTAINING PROTEIN-RELATED"/>
    <property type="match status" value="1"/>
</dbReference>
<evidence type="ECO:0000259" key="6">
    <source>
        <dbReference type="Pfam" id="PF13193"/>
    </source>
</evidence>
<accession>A0ABD2B9M9</accession>
<dbReference type="InterPro" id="IPR000873">
    <property type="entry name" value="AMP-dep_synth/lig_dom"/>
</dbReference>
<evidence type="ECO:0000313" key="8">
    <source>
        <dbReference type="Proteomes" id="UP001607302"/>
    </source>
</evidence>
<comment type="caution">
    <text evidence="7">The sequence shown here is derived from an EMBL/GenBank/DDBJ whole genome shotgun (WGS) entry which is preliminary data.</text>
</comment>
<dbReference type="GO" id="GO:0016874">
    <property type="term" value="F:ligase activity"/>
    <property type="evidence" value="ECO:0007669"/>
    <property type="project" value="UniProtKB-KW"/>
</dbReference>
<protein>
    <submittedName>
        <fullName evidence="7">4-coumarate--CoA ligase 1-like</fullName>
    </submittedName>
</protein>
<reference evidence="7 8" key="1">
    <citation type="journal article" date="2024" name="Ann. Entomol. Soc. Am.">
        <title>Genomic analyses of the southern and eastern yellowjacket wasps (Hymenoptera: Vespidae) reveal evolutionary signatures of social life.</title>
        <authorList>
            <person name="Catto M.A."/>
            <person name="Caine P.B."/>
            <person name="Orr S.E."/>
            <person name="Hunt B.G."/>
            <person name="Goodisman M.A.D."/>
        </authorList>
    </citation>
    <scope>NUCLEOTIDE SEQUENCE [LARGE SCALE GENOMIC DNA]</scope>
    <source>
        <strain evidence="7">233</strain>
        <tissue evidence="7">Head and thorax</tissue>
    </source>
</reference>
<evidence type="ECO:0000256" key="1">
    <source>
        <dbReference type="ARBA" id="ARBA00004275"/>
    </source>
</evidence>
<dbReference type="AlphaFoldDB" id="A0ABD2B9M9"/>
<dbReference type="EMBL" id="JAUDFV010000130">
    <property type="protein sequence ID" value="KAL2729443.1"/>
    <property type="molecule type" value="Genomic_DNA"/>
</dbReference>
<evidence type="ECO:0000256" key="3">
    <source>
        <dbReference type="ARBA" id="ARBA00022598"/>
    </source>
</evidence>
<feature type="domain" description="AMP-binding enzyme C-terminal" evidence="6">
    <location>
        <begin position="450"/>
        <end position="526"/>
    </location>
</feature>
<evidence type="ECO:0000256" key="2">
    <source>
        <dbReference type="ARBA" id="ARBA00006432"/>
    </source>
</evidence>
<feature type="domain" description="AMP-dependent synthetase/ligase" evidence="5">
    <location>
        <begin position="56"/>
        <end position="399"/>
    </location>
</feature>
<dbReference type="CDD" id="cd05911">
    <property type="entry name" value="Firefly_Luc_like"/>
    <property type="match status" value="1"/>
</dbReference>
<proteinExistence type="inferred from homology"/>
<dbReference type="Proteomes" id="UP001607302">
    <property type="component" value="Unassembled WGS sequence"/>
</dbReference>
<gene>
    <name evidence="7" type="ORF">V1478_005733</name>
</gene>
<dbReference type="SUPFAM" id="SSF56801">
    <property type="entry name" value="Acetyl-CoA synthetase-like"/>
    <property type="match status" value="1"/>
</dbReference>
<organism evidence="7 8">
    <name type="scientific">Vespula squamosa</name>
    <name type="common">Southern yellow jacket</name>
    <name type="synonym">Wasp</name>
    <dbReference type="NCBI Taxonomy" id="30214"/>
    <lineage>
        <taxon>Eukaryota</taxon>
        <taxon>Metazoa</taxon>
        <taxon>Ecdysozoa</taxon>
        <taxon>Arthropoda</taxon>
        <taxon>Hexapoda</taxon>
        <taxon>Insecta</taxon>
        <taxon>Pterygota</taxon>
        <taxon>Neoptera</taxon>
        <taxon>Endopterygota</taxon>
        <taxon>Hymenoptera</taxon>
        <taxon>Apocrita</taxon>
        <taxon>Aculeata</taxon>
        <taxon>Vespoidea</taxon>
        <taxon>Vespidae</taxon>
        <taxon>Vespinae</taxon>
        <taxon>Vespula</taxon>
    </lineage>
</organism>
<dbReference type="PROSITE" id="PS00455">
    <property type="entry name" value="AMP_BINDING"/>
    <property type="match status" value="1"/>
</dbReference>
<dbReference type="Pfam" id="PF13193">
    <property type="entry name" value="AMP-binding_C"/>
    <property type="match status" value="1"/>
</dbReference>
<keyword evidence="3" id="KW-0436">Ligase</keyword>
<evidence type="ECO:0000259" key="5">
    <source>
        <dbReference type="Pfam" id="PF00501"/>
    </source>
</evidence>
<sequence>MVANKSITNASDFIIKDNILKGKDEPISTEYRNVGKLLLDKMKARPDFVGQIDIITEETYTFAEMFDRTVKCALWLRQQGIKANDVVAVCAPNIMDSFAPFFATFCVGAIFTPWNSAMDIREARYFMKLSGAKIVFADENSVNTILEAAKLDNNDIKVVVFGKASNILPFSKVLEGHSKSDLENFECAQIDNIHDTAALLYSSGTTGPPKGVTISHFALLCNLFIRGGWGIDGIPLWLSSYFWISGVLLTLNCTFNYCKRLLYPKFEEETTCKIIEKYKVTWLFLSPSMINRILKAGYFKKYDVSSITKVYVGGAIFTAKSQIQLQECLTNGDVIQMYGMTELCGVITAQKPNHKAGAVGTVISNSQIKIIDLETGNALGPNQAGELLTKSIMMTKGYYNNPQATKDTIDTDGWLHTGDIAYYDEDGELFIMDRLKETMKYRGFQISPSEIESVLQSHPDVIEVAVVGVPHLQDDEHPIAFIMKVPGSKVSEQELRELVEKNMTDSYHLRGGVKFLEKMPHTPSGKISRKDLKEVGNVQFVINGFLRYDNGVSLKAKHLNSFLVYEIRLRGRRYSFKFGVLGLECVSCKHWISVICSRQ</sequence>
<dbReference type="PANTHER" id="PTHR24096">
    <property type="entry name" value="LONG-CHAIN-FATTY-ACID--COA LIGASE"/>
    <property type="match status" value="1"/>
</dbReference>
<dbReference type="InterPro" id="IPR020845">
    <property type="entry name" value="AMP-binding_CS"/>
</dbReference>
<evidence type="ECO:0000313" key="7">
    <source>
        <dbReference type="EMBL" id="KAL2729443.1"/>
    </source>
</evidence>
<dbReference type="InterPro" id="IPR042099">
    <property type="entry name" value="ANL_N_sf"/>
</dbReference>
<name>A0ABD2B9M9_VESSQ</name>
<keyword evidence="8" id="KW-1185">Reference proteome</keyword>